<dbReference type="AlphaFoldDB" id="A0A117L1X9"/>
<dbReference type="OMA" id="RKIVYHT"/>
<dbReference type="GeneID" id="8096162"/>
<evidence type="ECO:0000313" key="1">
    <source>
        <dbReference type="EMBL" id="KUK18189.1"/>
    </source>
</evidence>
<dbReference type="Proteomes" id="UP000053911">
    <property type="component" value="Unassembled WGS sequence"/>
</dbReference>
<name>A0A117L1X9_9EURY</name>
<comment type="caution">
    <text evidence="1">The sequence shown here is derived from an EMBL/GenBank/DDBJ whole genome shotgun (WGS) entry which is preliminary data.</text>
</comment>
<reference evidence="2" key="1">
    <citation type="journal article" date="2015" name="MBio">
        <title>Genome-Resolved Metagenomic Analysis Reveals Roles for Candidate Phyla and Other Microbial Community Members in Biogeochemical Transformations in Oil Reservoirs.</title>
        <authorList>
            <person name="Hu P."/>
            <person name="Tom L."/>
            <person name="Singh A."/>
            <person name="Thomas B.C."/>
            <person name="Baker B.J."/>
            <person name="Piceno Y.M."/>
            <person name="Andersen G.L."/>
            <person name="Banfield J.F."/>
        </authorList>
    </citation>
    <scope>NUCLEOTIDE SEQUENCE [LARGE SCALE GENOMIC DNA]</scope>
</reference>
<proteinExistence type="predicted"/>
<organism evidence="1 2">
    <name type="scientific">Thermococcus sibiricus</name>
    <dbReference type="NCBI Taxonomy" id="172049"/>
    <lineage>
        <taxon>Archaea</taxon>
        <taxon>Methanobacteriati</taxon>
        <taxon>Methanobacteriota</taxon>
        <taxon>Thermococci</taxon>
        <taxon>Thermococcales</taxon>
        <taxon>Thermococcaceae</taxon>
        <taxon>Thermococcus</taxon>
    </lineage>
</organism>
<dbReference type="PATRIC" id="fig|172049.5.peg.1295"/>
<dbReference type="InterPro" id="IPR014424">
    <property type="entry name" value="UCP004897_ACT"/>
</dbReference>
<dbReference type="PIRSF" id="PIRSF004897">
    <property type="entry name" value="UCP004897_ACT"/>
    <property type="match status" value="1"/>
</dbReference>
<evidence type="ECO:0008006" key="3">
    <source>
        <dbReference type="Google" id="ProtNLM"/>
    </source>
</evidence>
<gene>
    <name evidence="1" type="ORF">XD54_0577</name>
</gene>
<protein>
    <recommendedName>
        <fullName evidence="3">Regulator of amino acid metabolism, contains ACT domain protein</fullName>
    </recommendedName>
</protein>
<evidence type="ECO:0000313" key="2">
    <source>
        <dbReference type="Proteomes" id="UP000053911"/>
    </source>
</evidence>
<accession>A0A117L1X9</accession>
<sequence>MMLILDSYFKNFPARRKVAEFLFETGLSVKNGKIYLREVEVPISELSRVIGVNRKIIYHTIEYIEKTYPLKMIFEKLNPLPSLVTMAPIMGWEVLEIELEKTDYSFALSELLRYLHESNVPIMEIFSRNLRQEDAKAYIIIDGILPVDVFVKIKDIPGFKKLVLHTPEKSKERVVCSYCEVKYCPKKVAVEGLNVKN</sequence>
<dbReference type="EMBL" id="LGFD01000007">
    <property type="protein sequence ID" value="KUK18189.1"/>
    <property type="molecule type" value="Genomic_DNA"/>
</dbReference>
<dbReference type="RefSeq" id="WP_015849437.1">
    <property type="nucleotide sequence ID" value="NZ_LGFD01000007.1"/>
</dbReference>